<dbReference type="EMBL" id="CALLCH030000001">
    <property type="protein sequence ID" value="CAI4210656.1"/>
    <property type="molecule type" value="Genomic_DNA"/>
</dbReference>
<keyword evidence="3" id="KW-1185">Reference proteome</keyword>
<sequence>MIANTRVLTLRFSIATLTLGCVRNGIRSGKKAPAFKLGQKQVFLPNHVITLVRRDFQPADWATFQVTAVRSWVRRPVAPIKNAAGRFVRPTAEKYMTVEMTQPFVWPKEPEDLSAWDSALYRMREKMLEDQEKIRDDRYKGKIALASDGRLSQEEKTYRAMAKELLEGKKKWENGVALDEKWESIVARANAAKAREALEEVEVEPSAKPLAKE</sequence>
<comment type="caution">
    <text evidence="2">The sequence shown here is derived from an EMBL/GenBank/DDBJ whole genome shotgun (WGS) entry which is preliminary data.</text>
</comment>
<dbReference type="Gene3D" id="3.30.70.330">
    <property type="match status" value="1"/>
</dbReference>
<dbReference type="OrthoDB" id="275582at2759"/>
<reference evidence="2" key="1">
    <citation type="submission" date="2022-11" db="EMBL/GenBank/DDBJ databases">
        <authorList>
            <person name="Scott C."/>
            <person name="Bruce N."/>
        </authorList>
    </citation>
    <scope>NUCLEOTIDE SEQUENCE</scope>
</reference>
<dbReference type="AlphaFoldDB" id="A0A9P1GUP8"/>
<gene>
    <name evidence="2" type="ORF">PPNO1_LOCUS457</name>
</gene>
<organism evidence="2 3">
    <name type="scientific">Parascedosporium putredinis</name>
    <dbReference type="NCBI Taxonomy" id="1442378"/>
    <lineage>
        <taxon>Eukaryota</taxon>
        <taxon>Fungi</taxon>
        <taxon>Dikarya</taxon>
        <taxon>Ascomycota</taxon>
        <taxon>Pezizomycotina</taxon>
        <taxon>Sordariomycetes</taxon>
        <taxon>Hypocreomycetidae</taxon>
        <taxon>Microascales</taxon>
        <taxon>Microascaceae</taxon>
        <taxon>Parascedosporium</taxon>
    </lineage>
</organism>
<dbReference type="Proteomes" id="UP000838763">
    <property type="component" value="Unassembled WGS sequence"/>
</dbReference>
<protein>
    <submittedName>
        <fullName evidence="2">Uncharacterized protein</fullName>
    </submittedName>
</protein>
<evidence type="ECO:0000256" key="1">
    <source>
        <dbReference type="SAM" id="SignalP"/>
    </source>
</evidence>
<evidence type="ECO:0000313" key="3">
    <source>
        <dbReference type="Proteomes" id="UP000838763"/>
    </source>
</evidence>
<dbReference type="InterPro" id="IPR012677">
    <property type="entry name" value="Nucleotide-bd_a/b_plait_sf"/>
</dbReference>
<feature type="signal peptide" evidence="1">
    <location>
        <begin position="1"/>
        <end position="20"/>
    </location>
</feature>
<name>A0A9P1GUP8_9PEZI</name>
<keyword evidence="1" id="KW-0732">Signal</keyword>
<evidence type="ECO:0000313" key="2">
    <source>
        <dbReference type="EMBL" id="CAI4210656.1"/>
    </source>
</evidence>
<accession>A0A9P1GUP8</accession>
<feature type="chain" id="PRO_5040337680" evidence="1">
    <location>
        <begin position="21"/>
        <end position="213"/>
    </location>
</feature>
<proteinExistence type="predicted"/>